<sequence>MPKIFSDEEKQFHKNFLLDNGLRVIMENGYKHVTVDQLVQMIGASKGYFYLLFPSKEDFFLDALAWQMEKNYKQLEEAVKKGVSSAQIAELYKEIFKNRMHFANHEDAAYVQQKISDEQWNRFQEYQESFFLRTIKLLGRDTSQCDPKIVSNLSAIIFLLYNSRDKYLFAERIQETTDILLHTFHAYIFGEA</sequence>
<name>A0A9D2FKL4_9FIRM</name>
<dbReference type="PANTHER" id="PTHR47506">
    <property type="entry name" value="TRANSCRIPTIONAL REGULATORY PROTEIN"/>
    <property type="match status" value="1"/>
</dbReference>
<feature type="DNA-binding region" description="H-T-H motif" evidence="4">
    <location>
        <begin position="34"/>
        <end position="53"/>
    </location>
</feature>
<gene>
    <name evidence="6" type="ORF">H9724_05890</name>
</gene>
<evidence type="ECO:0000313" key="6">
    <source>
        <dbReference type="EMBL" id="HIZ62282.1"/>
    </source>
</evidence>
<evidence type="ECO:0000256" key="1">
    <source>
        <dbReference type="ARBA" id="ARBA00023015"/>
    </source>
</evidence>
<dbReference type="SUPFAM" id="SSF46689">
    <property type="entry name" value="Homeodomain-like"/>
    <property type="match status" value="1"/>
</dbReference>
<reference evidence="6" key="2">
    <citation type="submission" date="2021-04" db="EMBL/GenBank/DDBJ databases">
        <authorList>
            <person name="Gilroy R."/>
        </authorList>
    </citation>
    <scope>NUCLEOTIDE SEQUENCE</scope>
    <source>
        <strain evidence="6">CHK188-11489</strain>
    </source>
</reference>
<dbReference type="Pfam" id="PF00440">
    <property type="entry name" value="TetR_N"/>
    <property type="match status" value="1"/>
</dbReference>
<evidence type="ECO:0000259" key="5">
    <source>
        <dbReference type="PROSITE" id="PS50977"/>
    </source>
</evidence>
<dbReference type="AlphaFoldDB" id="A0A9D2FKL4"/>
<proteinExistence type="predicted"/>
<evidence type="ECO:0000256" key="2">
    <source>
        <dbReference type="ARBA" id="ARBA00023125"/>
    </source>
</evidence>
<keyword evidence="3" id="KW-0804">Transcription</keyword>
<dbReference type="Gene3D" id="1.10.357.10">
    <property type="entry name" value="Tetracycline Repressor, domain 2"/>
    <property type="match status" value="1"/>
</dbReference>
<feature type="domain" description="HTH tetR-type" evidence="5">
    <location>
        <begin position="11"/>
        <end position="71"/>
    </location>
</feature>
<dbReference type="InterPro" id="IPR009057">
    <property type="entry name" value="Homeodomain-like_sf"/>
</dbReference>
<evidence type="ECO:0000256" key="3">
    <source>
        <dbReference type="ARBA" id="ARBA00023163"/>
    </source>
</evidence>
<dbReference type="Proteomes" id="UP000824105">
    <property type="component" value="Unassembled WGS sequence"/>
</dbReference>
<protein>
    <submittedName>
        <fullName evidence="6">TetR/AcrR family transcriptional regulator</fullName>
    </submittedName>
</protein>
<dbReference type="InterPro" id="IPR001647">
    <property type="entry name" value="HTH_TetR"/>
</dbReference>
<comment type="caution">
    <text evidence="6">The sequence shown here is derived from an EMBL/GenBank/DDBJ whole genome shotgun (WGS) entry which is preliminary data.</text>
</comment>
<dbReference type="EMBL" id="DXBF01000053">
    <property type="protein sequence ID" value="HIZ62282.1"/>
    <property type="molecule type" value="Genomic_DNA"/>
</dbReference>
<accession>A0A9D2FKL4</accession>
<evidence type="ECO:0000256" key="4">
    <source>
        <dbReference type="PROSITE-ProRule" id="PRU00335"/>
    </source>
</evidence>
<organism evidence="6 7">
    <name type="scientific">Candidatus Gemmiger avistercoris</name>
    <dbReference type="NCBI Taxonomy" id="2838606"/>
    <lineage>
        <taxon>Bacteria</taxon>
        <taxon>Bacillati</taxon>
        <taxon>Bacillota</taxon>
        <taxon>Clostridia</taxon>
        <taxon>Eubacteriales</taxon>
        <taxon>Gemmiger</taxon>
    </lineage>
</organism>
<dbReference type="GO" id="GO:0003677">
    <property type="term" value="F:DNA binding"/>
    <property type="evidence" value="ECO:0007669"/>
    <property type="project" value="UniProtKB-UniRule"/>
</dbReference>
<keyword evidence="1" id="KW-0805">Transcription regulation</keyword>
<reference evidence="6" key="1">
    <citation type="journal article" date="2021" name="PeerJ">
        <title>Extensive microbial diversity within the chicken gut microbiome revealed by metagenomics and culture.</title>
        <authorList>
            <person name="Gilroy R."/>
            <person name="Ravi A."/>
            <person name="Getino M."/>
            <person name="Pursley I."/>
            <person name="Horton D.L."/>
            <person name="Alikhan N.F."/>
            <person name="Baker D."/>
            <person name="Gharbi K."/>
            <person name="Hall N."/>
            <person name="Watson M."/>
            <person name="Adriaenssens E.M."/>
            <person name="Foster-Nyarko E."/>
            <person name="Jarju S."/>
            <person name="Secka A."/>
            <person name="Antonio M."/>
            <person name="Oren A."/>
            <person name="Chaudhuri R.R."/>
            <person name="La Ragione R."/>
            <person name="Hildebrand F."/>
            <person name="Pallen M.J."/>
        </authorList>
    </citation>
    <scope>NUCLEOTIDE SEQUENCE</scope>
    <source>
        <strain evidence="6">CHK188-11489</strain>
    </source>
</reference>
<dbReference type="PANTHER" id="PTHR47506:SF3">
    <property type="entry name" value="HTH-TYPE TRANSCRIPTIONAL REGULATOR LMRA"/>
    <property type="match status" value="1"/>
</dbReference>
<keyword evidence="2 4" id="KW-0238">DNA-binding</keyword>
<evidence type="ECO:0000313" key="7">
    <source>
        <dbReference type="Proteomes" id="UP000824105"/>
    </source>
</evidence>
<dbReference type="PROSITE" id="PS50977">
    <property type="entry name" value="HTH_TETR_2"/>
    <property type="match status" value="1"/>
</dbReference>